<dbReference type="NCBIfam" id="NF033537">
    <property type="entry name" value="lasso_biosyn_B2"/>
    <property type="match status" value="1"/>
</dbReference>
<accession>A0A090DJW1</accession>
<reference evidence="3" key="1">
    <citation type="submission" date="2014-08" db="EMBL/GenBank/DDBJ databases">
        <authorList>
            <person name="Moulin L."/>
        </authorList>
    </citation>
    <scope>NUCLEOTIDE SEQUENCE [LARGE SCALE GENOMIC DNA]</scope>
</reference>
<name>A0A090DJW1_MESPL</name>
<evidence type="ECO:0000313" key="2">
    <source>
        <dbReference type="EMBL" id="CDX16391.1"/>
    </source>
</evidence>
<organism evidence="2 3">
    <name type="scientific">Mesorhizobium plurifarium</name>
    <dbReference type="NCBI Taxonomy" id="69974"/>
    <lineage>
        <taxon>Bacteria</taxon>
        <taxon>Pseudomonadati</taxon>
        <taxon>Pseudomonadota</taxon>
        <taxon>Alphaproteobacteria</taxon>
        <taxon>Hyphomicrobiales</taxon>
        <taxon>Phyllobacteriaceae</taxon>
        <taxon>Mesorhizobium</taxon>
    </lineage>
</organism>
<dbReference type="InterPro" id="IPR032708">
    <property type="entry name" value="McjB_C"/>
</dbReference>
<dbReference type="STRING" id="69974.MPLDJ20_40097"/>
<feature type="domain" description="Microcin J25-processing protein McjB C-terminal" evidence="1">
    <location>
        <begin position="24"/>
        <end position="133"/>
    </location>
</feature>
<protein>
    <recommendedName>
        <fullName evidence="1">Microcin J25-processing protein McjB C-terminal domain-containing protein</fullName>
    </recommendedName>
</protein>
<dbReference type="Proteomes" id="UP000045285">
    <property type="component" value="Unassembled WGS sequence"/>
</dbReference>
<evidence type="ECO:0000259" key="1">
    <source>
        <dbReference type="Pfam" id="PF13471"/>
    </source>
</evidence>
<dbReference type="Pfam" id="PF13471">
    <property type="entry name" value="Transglut_core3"/>
    <property type="match status" value="1"/>
</dbReference>
<sequence>MRNWSRLRSLSGREMLFLARCLMVVSAVRLALTLSSYNRVRGAVTRLDARRDAGITDLRRVAWGVAAAARLVPGATCLTQALAGQYLLARQGNASKISIGIEKGTGSTLKAHAWLMSGNHIVLGGTIKGFAHLVDHGS</sequence>
<dbReference type="EMBL" id="CCMZ01000015">
    <property type="protein sequence ID" value="CDX16391.1"/>
    <property type="molecule type" value="Genomic_DNA"/>
</dbReference>
<evidence type="ECO:0000313" key="3">
    <source>
        <dbReference type="Proteomes" id="UP000045285"/>
    </source>
</evidence>
<dbReference type="AlphaFoldDB" id="A0A090DJW1"/>
<proteinExistence type="predicted"/>
<gene>
    <name evidence="2" type="ORF">MPL3356_220040</name>
</gene>
<keyword evidence="3" id="KW-1185">Reference proteome</keyword>
<dbReference type="InterPro" id="IPR053521">
    <property type="entry name" value="McjB-like"/>
</dbReference>